<accession>A0ACB8FBD4</accession>
<comment type="caution">
    <text evidence="1">The sequence shown here is derived from an EMBL/GenBank/DDBJ whole genome shotgun (WGS) entry which is preliminary data.</text>
</comment>
<gene>
    <name evidence="1" type="ORF">K3G42_026941</name>
</gene>
<evidence type="ECO:0000313" key="1">
    <source>
        <dbReference type="EMBL" id="KAH8002652.1"/>
    </source>
</evidence>
<proteinExistence type="predicted"/>
<dbReference type="EMBL" id="CM037621">
    <property type="protein sequence ID" value="KAH8002652.1"/>
    <property type="molecule type" value="Genomic_DNA"/>
</dbReference>
<dbReference type="Proteomes" id="UP000827872">
    <property type="component" value="Linkage Group LG08"/>
</dbReference>
<keyword evidence="2" id="KW-1185">Reference proteome</keyword>
<protein>
    <submittedName>
        <fullName evidence="1">Uncharacterized protein</fullName>
    </submittedName>
</protein>
<evidence type="ECO:0000313" key="2">
    <source>
        <dbReference type="Proteomes" id="UP000827872"/>
    </source>
</evidence>
<organism evidence="1 2">
    <name type="scientific">Sphaerodactylus townsendi</name>
    <dbReference type="NCBI Taxonomy" id="933632"/>
    <lineage>
        <taxon>Eukaryota</taxon>
        <taxon>Metazoa</taxon>
        <taxon>Chordata</taxon>
        <taxon>Craniata</taxon>
        <taxon>Vertebrata</taxon>
        <taxon>Euteleostomi</taxon>
        <taxon>Lepidosauria</taxon>
        <taxon>Squamata</taxon>
        <taxon>Bifurcata</taxon>
        <taxon>Gekkota</taxon>
        <taxon>Sphaerodactylidae</taxon>
        <taxon>Sphaerodactylus</taxon>
    </lineage>
</organism>
<reference evidence="1" key="1">
    <citation type="submission" date="2021-08" db="EMBL/GenBank/DDBJ databases">
        <title>The first chromosome-level gecko genome reveals the dynamic sex chromosomes of Neotropical dwarf geckos (Sphaerodactylidae: Sphaerodactylus).</title>
        <authorList>
            <person name="Pinto B.J."/>
            <person name="Keating S.E."/>
            <person name="Gamble T."/>
        </authorList>
    </citation>
    <scope>NUCLEOTIDE SEQUENCE</scope>
    <source>
        <strain evidence="1">TG3544</strain>
    </source>
</reference>
<sequence length="386" mass="44220">MVLKCIVNSNGETWKQQRRFAVITLRKLGLGKKSMERQIEEEANQLVETFVHAKGQPLDPASYIRNSVTNVISAVTFGHLFSVEDKEFLQIVEAVQIILKFSASIVYVLYELFPRLMNHLPGPHKKAFSCLAVMNSFAKKEIEKHKENQAWHDPQDFIDFYLHQMEKSKKDPASTYNEENLVQCIIDLFIAGSDTTANTLHWALLFMANHPDIQEKVHKEIKDVLGSVQSLSYQDKKKLPYTNAVIQEVQRAQYILLFGVSRQCAKDVNMFHFLIPKGTFVIPDIYSVLHDPIHWETPEAFNPNHFLDKDGLFVENEAFLPFGAGARICPGEQLARIELFIFFTSLMRAFKFQLPDGVKELSEEPIFGFTTPPHPYKLCAVPRCNT</sequence>
<name>A0ACB8FBD4_9SAUR</name>